<evidence type="ECO:0000256" key="5">
    <source>
        <dbReference type="SAM" id="Phobius"/>
    </source>
</evidence>
<sequence length="164" mass="18563">MDAWLLEVVVVKKSLSLESHCSRNINLSGSPFKISVVNVDARPGILTYHVHELLECPVCMNLMYPPIHKQYNSDDAFLLAFEAFVPGMAPVYMTFLWFMGDDCDARKFRYSLEVGGNNRKLTWQGIPRSICDSHREVCDSRDGLIIHRNLALFLSGGDGQKLKL</sequence>
<dbReference type="PANTHER" id="PTHR10315:SF117">
    <property type="entry name" value="RING-TYPE E3 UBIQUITIN TRANSFERASE"/>
    <property type="match status" value="1"/>
</dbReference>
<name>A0AAD3XPP7_NEPGR</name>
<evidence type="ECO:0000313" key="8">
    <source>
        <dbReference type="Proteomes" id="UP001279734"/>
    </source>
</evidence>
<keyword evidence="3" id="KW-0863">Zinc-finger</keyword>
<keyword evidence="5" id="KW-0812">Transmembrane</keyword>
<evidence type="ECO:0000256" key="4">
    <source>
        <dbReference type="ARBA" id="ARBA00022833"/>
    </source>
</evidence>
<gene>
    <name evidence="7" type="ORF">Nepgr_014663</name>
</gene>
<evidence type="ECO:0000313" key="7">
    <source>
        <dbReference type="EMBL" id="GMH12822.1"/>
    </source>
</evidence>
<dbReference type="GO" id="GO:0006511">
    <property type="term" value="P:ubiquitin-dependent protein catabolic process"/>
    <property type="evidence" value="ECO:0007669"/>
    <property type="project" value="InterPro"/>
</dbReference>
<organism evidence="7 8">
    <name type="scientific">Nepenthes gracilis</name>
    <name type="common">Slender pitcher plant</name>
    <dbReference type="NCBI Taxonomy" id="150966"/>
    <lineage>
        <taxon>Eukaryota</taxon>
        <taxon>Viridiplantae</taxon>
        <taxon>Streptophyta</taxon>
        <taxon>Embryophyta</taxon>
        <taxon>Tracheophyta</taxon>
        <taxon>Spermatophyta</taxon>
        <taxon>Magnoliopsida</taxon>
        <taxon>eudicotyledons</taxon>
        <taxon>Gunneridae</taxon>
        <taxon>Pentapetalae</taxon>
        <taxon>Caryophyllales</taxon>
        <taxon>Nepenthaceae</taxon>
        <taxon>Nepenthes</taxon>
    </lineage>
</organism>
<dbReference type="InterPro" id="IPR018121">
    <property type="entry name" value="7-in-absentia-prot_TRAF-dom"/>
</dbReference>
<reference evidence="7" key="1">
    <citation type="submission" date="2023-05" db="EMBL/GenBank/DDBJ databases">
        <title>Nepenthes gracilis genome sequencing.</title>
        <authorList>
            <person name="Fukushima K."/>
        </authorList>
    </citation>
    <scope>NUCLEOTIDE SEQUENCE</scope>
    <source>
        <strain evidence="7">SING2019-196</strain>
    </source>
</reference>
<keyword evidence="5" id="KW-1133">Transmembrane helix</keyword>
<dbReference type="Proteomes" id="UP001279734">
    <property type="component" value="Unassembled WGS sequence"/>
</dbReference>
<protein>
    <recommendedName>
        <fullName evidence="6">Seven-in-absentia protein TRAF-like domain-containing protein</fullName>
    </recommendedName>
</protein>
<dbReference type="AlphaFoldDB" id="A0AAD3XPP7"/>
<dbReference type="GO" id="GO:0008270">
    <property type="term" value="F:zinc ion binding"/>
    <property type="evidence" value="ECO:0007669"/>
    <property type="project" value="UniProtKB-KW"/>
</dbReference>
<dbReference type="InterPro" id="IPR052088">
    <property type="entry name" value="E3_ubiquitin-ligase_SINA"/>
</dbReference>
<evidence type="ECO:0000256" key="1">
    <source>
        <dbReference type="ARBA" id="ARBA00009119"/>
    </source>
</evidence>
<dbReference type="EMBL" id="BSYO01000012">
    <property type="protein sequence ID" value="GMH12822.1"/>
    <property type="molecule type" value="Genomic_DNA"/>
</dbReference>
<dbReference type="PANTHER" id="PTHR10315">
    <property type="entry name" value="E3 UBIQUITIN PROTEIN LIGASE SIAH"/>
    <property type="match status" value="1"/>
</dbReference>
<comment type="similarity">
    <text evidence="1">Belongs to the SINA (Seven in absentia) family.</text>
</comment>
<evidence type="ECO:0000259" key="6">
    <source>
        <dbReference type="Pfam" id="PF03145"/>
    </source>
</evidence>
<dbReference type="Gene3D" id="2.60.210.10">
    <property type="entry name" value="Apoptosis, Tumor Necrosis Factor Receptor Associated Protein 2, Chain A"/>
    <property type="match status" value="1"/>
</dbReference>
<feature type="domain" description="Seven-in-absentia protein TRAF-like" evidence="6">
    <location>
        <begin position="74"/>
        <end position="163"/>
    </location>
</feature>
<dbReference type="SUPFAM" id="SSF49599">
    <property type="entry name" value="TRAF domain-like"/>
    <property type="match status" value="1"/>
</dbReference>
<comment type="caution">
    <text evidence="7">The sequence shown here is derived from an EMBL/GenBank/DDBJ whole genome shotgun (WGS) entry which is preliminary data.</text>
</comment>
<keyword evidence="5" id="KW-0472">Membrane</keyword>
<dbReference type="GO" id="GO:0061630">
    <property type="term" value="F:ubiquitin protein ligase activity"/>
    <property type="evidence" value="ECO:0007669"/>
    <property type="project" value="TreeGrafter"/>
</dbReference>
<keyword evidence="2" id="KW-0479">Metal-binding</keyword>
<dbReference type="InterPro" id="IPR008974">
    <property type="entry name" value="TRAF-like"/>
</dbReference>
<feature type="transmembrane region" description="Helical" evidence="5">
    <location>
        <begin position="76"/>
        <end position="99"/>
    </location>
</feature>
<keyword evidence="4" id="KW-0862">Zinc</keyword>
<evidence type="ECO:0000256" key="3">
    <source>
        <dbReference type="ARBA" id="ARBA00022771"/>
    </source>
</evidence>
<accession>A0AAD3XPP7</accession>
<keyword evidence="8" id="KW-1185">Reference proteome</keyword>
<evidence type="ECO:0000256" key="2">
    <source>
        <dbReference type="ARBA" id="ARBA00022723"/>
    </source>
</evidence>
<dbReference type="GO" id="GO:0005737">
    <property type="term" value="C:cytoplasm"/>
    <property type="evidence" value="ECO:0007669"/>
    <property type="project" value="InterPro"/>
</dbReference>
<proteinExistence type="inferred from homology"/>
<dbReference type="Pfam" id="PF03145">
    <property type="entry name" value="Sina_TRAF"/>
    <property type="match status" value="1"/>
</dbReference>